<proteinExistence type="predicted"/>
<dbReference type="OrthoDB" id="1442717at2"/>
<evidence type="ECO:0000313" key="2">
    <source>
        <dbReference type="EMBL" id="KQC28960.1"/>
    </source>
</evidence>
<evidence type="ECO:0000313" key="3">
    <source>
        <dbReference type="Proteomes" id="UP000050827"/>
    </source>
</evidence>
<dbReference type="EMBL" id="LCTZ01000002">
    <property type="protein sequence ID" value="KQC28960.1"/>
    <property type="molecule type" value="Genomic_DNA"/>
</dbReference>
<keyword evidence="3" id="KW-1185">Reference proteome</keyword>
<sequence>MLKEKLNWDDIPNFYSNQETNNNQKNTFSQMNSRTRVFLTVLATIIGGLSLTLYTTISEDILFENLSFCSSSSQDLVLGSMSLFTSAILAGFIATLIVVKDNFVPHFFISLFIIGKMSVAAACGQWHGPLWFETGMNLSLIGGIWLGRYGAVKFPLAPF</sequence>
<comment type="caution">
    <text evidence="2">The sequence shown here is derived from an EMBL/GenBank/DDBJ whole genome shotgun (WGS) entry which is preliminary data.</text>
</comment>
<feature type="transmembrane region" description="Helical" evidence="1">
    <location>
        <begin position="77"/>
        <end position="99"/>
    </location>
</feature>
<keyword evidence="1" id="KW-0472">Membrane</keyword>
<dbReference type="STRING" id="346185.AAY42_02925"/>
<dbReference type="RefSeq" id="WP_055392507.1">
    <property type="nucleotide sequence ID" value="NZ_LCTZ01000002.1"/>
</dbReference>
<feature type="transmembrane region" description="Helical" evidence="1">
    <location>
        <begin position="106"/>
        <end position="127"/>
    </location>
</feature>
<organism evidence="2 3">
    <name type="scientific">Flagellimonas eckloniae</name>
    <dbReference type="NCBI Taxonomy" id="346185"/>
    <lineage>
        <taxon>Bacteria</taxon>
        <taxon>Pseudomonadati</taxon>
        <taxon>Bacteroidota</taxon>
        <taxon>Flavobacteriia</taxon>
        <taxon>Flavobacteriales</taxon>
        <taxon>Flavobacteriaceae</taxon>
        <taxon>Flagellimonas</taxon>
    </lineage>
</organism>
<reference evidence="2 3" key="1">
    <citation type="submission" date="2015-04" db="EMBL/GenBank/DDBJ databases">
        <title>Complete genome of flavobacterium.</title>
        <authorList>
            <person name="Kwon Y.M."/>
            <person name="Kim S.-J."/>
        </authorList>
    </citation>
    <scope>NUCLEOTIDE SEQUENCE [LARGE SCALE GENOMIC DNA]</scope>
    <source>
        <strain evidence="2 3">DK169</strain>
    </source>
</reference>
<protein>
    <submittedName>
        <fullName evidence="2">Uncharacterized protein</fullName>
    </submittedName>
</protein>
<accession>A0A0Q1BWI8</accession>
<dbReference type="Proteomes" id="UP000050827">
    <property type="component" value="Unassembled WGS sequence"/>
</dbReference>
<gene>
    <name evidence="2" type="ORF">AAY42_02925</name>
</gene>
<evidence type="ECO:0000256" key="1">
    <source>
        <dbReference type="SAM" id="Phobius"/>
    </source>
</evidence>
<keyword evidence="1" id="KW-1133">Transmembrane helix</keyword>
<name>A0A0Q1BWI8_9FLAO</name>
<dbReference type="AlphaFoldDB" id="A0A0Q1BWI8"/>
<keyword evidence="1" id="KW-0812">Transmembrane</keyword>
<feature type="transmembrane region" description="Helical" evidence="1">
    <location>
        <begin position="37"/>
        <end position="57"/>
    </location>
</feature>